<dbReference type="AlphaFoldDB" id="A0AAN8I5H6"/>
<gene>
    <name evidence="2" type="ORF">OHC33_006075</name>
</gene>
<proteinExistence type="predicted"/>
<comment type="caution">
    <text evidence="2">The sequence shown here is derived from an EMBL/GenBank/DDBJ whole genome shotgun (WGS) entry which is preliminary data.</text>
</comment>
<reference evidence="2 3" key="1">
    <citation type="submission" date="2022-12" db="EMBL/GenBank/DDBJ databases">
        <title>Genomic features and morphological characterization of a novel Knufia sp. strain isolated from spacecraft assembly facility.</title>
        <authorList>
            <person name="Teixeira M."/>
            <person name="Chander A.M."/>
            <person name="Stajich J.E."/>
            <person name="Venkateswaran K."/>
        </authorList>
    </citation>
    <scope>NUCLEOTIDE SEQUENCE [LARGE SCALE GENOMIC DNA]</scope>
    <source>
        <strain evidence="2 3">FJI-L2-BK-P2</strain>
    </source>
</reference>
<name>A0AAN8I5H6_9EURO</name>
<protein>
    <submittedName>
        <fullName evidence="2">Uncharacterized protein</fullName>
    </submittedName>
</protein>
<evidence type="ECO:0000256" key="1">
    <source>
        <dbReference type="SAM" id="MobiDB-lite"/>
    </source>
</evidence>
<feature type="compositionally biased region" description="Basic and acidic residues" evidence="1">
    <location>
        <begin position="153"/>
        <end position="163"/>
    </location>
</feature>
<feature type="compositionally biased region" description="Polar residues" evidence="1">
    <location>
        <begin position="143"/>
        <end position="152"/>
    </location>
</feature>
<feature type="region of interest" description="Disordered" evidence="1">
    <location>
        <begin position="143"/>
        <end position="164"/>
    </location>
</feature>
<sequence length="190" mass="21849">MINPKNCRPPPYWNFELWNDCFGSEPHKGWTSNPDRLKSDIFDANSRFNLALEAKIGGLGPLLRRLNDYGRDDTFWVLKDNQDFYHVYEEMYGSLQEFKEKITEDELVGRIIRGISIFDGWESGYLVNADSPAHPRFHDNQAAIQSRQQGESGESHESRKTRDLQQTGEGIGLAAYVHQQPSQRSRAVIC</sequence>
<evidence type="ECO:0000313" key="2">
    <source>
        <dbReference type="EMBL" id="KAK5952954.1"/>
    </source>
</evidence>
<dbReference type="EMBL" id="JAKLMC020000013">
    <property type="protein sequence ID" value="KAK5952954.1"/>
    <property type="molecule type" value="Genomic_DNA"/>
</dbReference>
<organism evidence="2 3">
    <name type="scientific">Knufia fluminis</name>
    <dbReference type="NCBI Taxonomy" id="191047"/>
    <lineage>
        <taxon>Eukaryota</taxon>
        <taxon>Fungi</taxon>
        <taxon>Dikarya</taxon>
        <taxon>Ascomycota</taxon>
        <taxon>Pezizomycotina</taxon>
        <taxon>Eurotiomycetes</taxon>
        <taxon>Chaetothyriomycetidae</taxon>
        <taxon>Chaetothyriales</taxon>
        <taxon>Trichomeriaceae</taxon>
        <taxon>Knufia</taxon>
    </lineage>
</organism>
<keyword evidence="3" id="KW-1185">Reference proteome</keyword>
<accession>A0AAN8I5H6</accession>
<dbReference type="Proteomes" id="UP001316803">
    <property type="component" value="Unassembled WGS sequence"/>
</dbReference>
<evidence type="ECO:0000313" key="3">
    <source>
        <dbReference type="Proteomes" id="UP001316803"/>
    </source>
</evidence>